<name>A0A3N6RSR1_9CYAN</name>
<evidence type="ECO:0000313" key="7">
    <source>
        <dbReference type="Proteomes" id="UP000269154"/>
    </source>
</evidence>
<dbReference type="RefSeq" id="WP_124154588.1">
    <property type="nucleotide sequence ID" value="NZ_CAWOLW010000368.1"/>
</dbReference>
<dbReference type="AlphaFoldDB" id="A0A3N6RSR1"/>
<feature type="domain" description="AAA+ ATPase" evidence="5">
    <location>
        <begin position="78"/>
        <end position="296"/>
    </location>
</feature>
<proteinExistence type="predicted"/>
<dbReference type="GO" id="GO:0030089">
    <property type="term" value="C:phycobilisome"/>
    <property type="evidence" value="ECO:0007669"/>
    <property type="project" value="UniProtKB-KW"/>
</dbReference>
<dbReference type="PROSITE" id="PS50077">
    <property type="entry name" value="HEAT_REPEAT"/>
    <property type="match status" value="2"/>
</dbReference>
<sequence length="831" mass="93718">MINWRPYLESICREYAKWWEVYTLTDVRGKKSLQQPQNISPLLDLGLMVQTVAEEKQRERPKEKIERLTVLDGLRKYAPNHVLLVGRPGSGKSTALARLLLEEAEKLRSSIGLPLGSTEIRETPLLEEAEKLRSPLSPPFSRGETRETPLGTGETRETPAFQRKDEGETKETPLGREETGKTPPFLRGVGGDRPKIPILIELRYSQSSVLSRIQAFIHKHHPTINIDTATLETLLRQGEFLLLFDGFNEMASEAARQLLRIFRQDYPKTAMVFTTRDLSLGGDLGIEKRLEMLPMTESQMQEFVCAYLPFDGEKLWQQLQGRLRELGETPMFLLMLCSVFGYNKVIPANLGLVFRSFTQTYSGRLKQDVPVDESSRLWWDRLLQELAWVMTNGESKTEIMVAISRPKAEEVLTEFLRGEVVAPTDCAMRWLEDLLEHHLIQVGDDGQISFRHQLLQEYYVAERLLSLLSGLSDYELQWDYLNYLKWTEVVGLMLGLMEDEVLAVRVVRLALEVDWFLGARLVGGVQEKFQERVFGEVERLELPVLVKVKLAGLTKSDAAVPGLVKLLEDSDKYVRRGAEKALGEIRSKTAVPGLIKLLEDSDYLVRYSAEKALGEIGSETAIPELIKLLENSDSGVHSAAEALGEIGSETAIPELIKLLENSDSGVRHSAAEALGKIGSETAIPELIKLLENSDSGVRETVANTLGKIGSETVIFELTKLLEHSNTDLRKTAAYLIEKIGLKSVNYKSIKHSEYIEYDYDYKMSCISSQDEIDPKSAIRGLIIFLKYEYEYSSSIFPSSIADALTEIIESEIAIHGSIKPLEDMEYPEDIE</sequence>
<dbReference type="OrthoDB" id="462757at2"/>
<dbReference type="Gene3D" id="1.25.10.10">
    <property type="entry name" value="Leucine-rich Repeat Variant"/>
    <property type="match status" value="2"/>
</dbReference>
<dbReference type="PANTHER" id="PTHR12697">
    <property type="entry name" value="PBS LYASE HEAT-LIKE PROTEIN"/>
    <property type="match status" value="1"/>
</dbReference>
<feature type="region of interest" description="Disordered" evidence="4">
    <location>
        <begin position="131"/>
        <end position="188"/>
    </location>
</feature>
<evidence type="ECO:0000256" key="1">
    <source>
        <dbReference type="ARBA" id="ARBA00022549"/>
    </source>
</evidence>
<dbReference type="Proteomes" id="UP000269154">
    <property type="component" value="Unassembled WGS sequence"/>
</dbReference>
<dbReference type="InterPro" id="IPR021133">
    <property type="entry name" value="HEAT_type_2"/>
</dbReference>
<dbReference type="InterPro" id="IPR027417">
    <property type="entry name" value="P-loop_NTPase"/>
</dbReference>
<keyword evidence="7" id="KW-1185">Reference proteome</keyword>
<evidence type="ECO:0000256" key="4">
    <source>
        <dbReference type="SAM" id="MobiDB-lite"/>
    </source>
</evidence>
<comment type="caution">
    <text evidence="6">The sequence shown here is derived from an EMBL/GenBank/DDBJ whole genome shotgun (WGS) entry which is preliminary data.</text>
</comment>
<dbReference type="InterPro" id="IPR016024">
    <property type="entry name" value="ARM-type_fold"/>
</dbReference>
<dbReference type="EMBL" id="RCBY01000043">
    <property type="protein sequence ID" value="RQH45950.1"/>
    <property type="molecule type" value="Genomic_DNA"/>
</dbReference>
<dbReference type="InterPro" id="IPR003593">
    <property type="entry name" value="AAA+_ATPase"/>
</dbReference>
<evidence type="ECO:0000256" key="3">
    <source>
        <dbReference type="ARBA" id="ARBA00045876"/>
    </source>
</evidence>
<dbReference type="PANTHER" id="PTHR12697:SF5">
    <property type="entry name" value="DEOXYHYPUSINE HYDROXYLASE"/>
    <property type="match status" value="1"/>
</dbReference>
<evidence type="ECO:0000256" key="2">
    <source>
        <dbReference type="ARBA" id="ARBA00022738"/>
    </source>
</evidence>
<keyword evidence="1" id="KW-0042">Antenna complex</keyword>
<accession>A0A3N6RSR1</accession>
<dbReference type="InterPro" id="IPR011989">
    <property type="entry name" value="ARM-like"/>
</dbReference>
<organism evidence="6 7">
    <name type="scientific">Okeania hirsuta</name>
    <dbReference type="NCBI Taxonomy" id="1458930"/>
    <lineage>
        <taxon>Bacteria</taxon>
        <taxon>Bacillati</taxon>
        <taxon>Cyanobacteriota</taxon>
        <taxon>Cyanophyceae</taxon>
        <taxon>Oscillatoriophycideae</taxon>
        <taxon>Oscillatoriales</taxon>
        <taxon>Microcoleaceae</taxon>
        <taxon>Okeania</taxon>
    </lineage>
</organism>
<dbReference type="SMART" id="SM00567">
    <property type="entry name" value="EZ_HEAT"/>
    <property type="match status" value="6"/>
</dbReference>
<dbReference type="SUPFAM" id="SSF52540">
    <property type="entry name" value="P-loop containing nucleoside triphosphate hydrolases"/>
    <property type="match status" value="1"/>
</dbReference>
<keyword evidence="2" id="KW-0605">Phycobilisome</keyword>
<protein>
    <recommendedName>
        <fullName evidence="5">AAA+ ATPase domain-containing protein</fullName>
    </recommendedName>
</protein>
<comment type="function">
    <text evidence="3">Catalyzes the hydroxylation of the N(6)-(4-aminobutyl)-L-lysine intermediate produced by deoxyhypusine synthase/DHPS on a critical lysine of the eukaryotic translation initiation factor 5A/eIF-5A. This is the second step of the post-translational modification of that lysine into an unusual amino acid residue named hypusine. Hypusination is unique to mature eIF-5A factor and is essential for its function.</text>
</comment>
<evidence type="ECO:0000259" key="5">
    <source>
        <dbReference type="SMART" id="SM00382"/>
    </source>
</evidence>
<evidence type="ECO:0000313" key="6">
    <source>
        <dbReference type="EMBL" id="RQH45950.1"/>
    </source>
</evidence>
<dbReference type="Gene3D" id="3.40.50.300">
    <property type="entry name" value="P-loop containing nucleotide triphosphate hydrolases"/>
    <property type="match status" value="2"/>
</dbReference>
<dbReference type="GO" id="GO:0016491">
    <property type="term" value="F:oxidoreductase activity"/>
    <property type="evidence" value="ECO:0007669"/>
    <property type="project" value="TreeGrafter"/>
</dbReference>
<feature type="compositionally biased region" description="Basic and acidic residues" evidence="4">
    <location>
        <begin position="154"/>
        <end position="180"/>
    </location>
</feature>
<dbReference type="Pfam" id="PF13646">
    <property type="entry name" value="HEAT_2"/>
    <property type="match status" value="2"/>
</dbReference>
<gene>
    <name evidence="6" type="ORF">D5R40_10240</name>
</gene>
<reference evidence="6 7" key="1">
    <citation type="journal article" date="2018" name="ACS Chem. Biol.">
        <title>Ketoreductase domain dysfunction expands chemodiversity: malyngamide biosynthesis in the cyanobacterium Okeania hirsuta.</title>
        <authorList>
            <person name="Moss N.A."/>
            <person name="Leao T."/>
            <person name="Rankin M."/>
            <person name="McCullough T.M."/>
            <person name="Qu P."/>
            <person name="Korobeynikov A."/>
            <person name="Smith J.L."/>
            <person name="Gerwick L."/>
            <person name="Gerwick W.H."/>
        </authorList>
    </citation>
    <scope>NUCLEOTIDE SEQUENCE [LARGE SCALE GENOMIC DNA]</scope>
    <source>
        <strain evidence="6 7">PAB10Feb10-1</strain>
    </source>
</reference>
<dbReference type="SMART" id="SM00382">
    <property type="entry name" value="AAA"/>
    <property type="match status" value="1"/>
</dbReference>
<dbReference type="SUPFAM" id="SSF48371">
    <property type="entry name" value="ARM repeat"/>
    <property type="match status" value="1"/>
</dbReference>
<dbReference type="InterPro" id="IPR004155">
    <property type="entry name" value="PBS_lyase_HEAT"/>
</dbReference>